<dbReference type="AlphaFoldDB" id="A0A9D2SSB5"/>
<comment type="caution">
    <text evidence="2">The sequence shown here is derived from an EMBL/GenBank/DDBJ whole genome shotgun (WGS) entry which is preliminary data.</text>
</comment>
<evidence type="ECO:0000256" key="1">
    <source>
        <dbReference type="SAM" id="MobiDB-lite"/>
    </source>
</evidence>
<organism evidence="2 3">
    <name type="scientific">Candidatus Eisenbergiella merdavium</name>
    <dbReference type="NCBI Taxonomy" id="2838551"/>
    <lineage>
        <taxon>Bacteria</taxon>
        <taxon>Bacillati</taxon>
        <taxon>Bacillota</taxon>
        <taxon>Clostridia</taxon>
        <taxon>Lachnospirales</taxon>
        <taxon>Lachnospiraceae</taxon>
        <taxon>Eisenbergiella</taxon>
    </lineage>
</organism>
<name>A0A9D2SSB5_9FIRM</name>
<dbReference type="Proteomes" id="UP000823891">
    <property type="component" value="Unassembled WGS sequence"/>
</dbReference>
<accession>A0A9D2SSB5</accession>
<feature type="compositionally biased region" description="Basic and acidic residues" evidence="1">
    <location>
        <begin position="242"/>
        <end position="261"/>
    </location>
</feature>
<evidence type="ECO:0000313" key="3">
    <source>
        <dbReference type="Proteomes" id="UP000823891"/>
    </source>
</evidence>
<dbReference type="EMBL" id="DWWS01000054">
    <property type="protein sequence ID" value="HJC25051.1"/>
    <property type="molecule type" value="Genomic_DNA"/>
</dbReference>
<sequence length="506" mass="59934">MQFYYEIPASFWSLFRSVNRDIYIEALLAVNDEYQYNNYFLSREACVQVLSDLCAQTGYGLKREEEETDEEAAQTPPRRILNRLIRFGWLRRVEDFSTMTANIVIPDYASVLIEAFERLSSEPEEDTQVYIQNVYATLFSFKNDARMNLSMLRTALVNTRKLNRALQDMLHNMDRFFARLLEKQNYGELLREHLKGYVEEVVERKYHILKTSDNFYIYKTDIRRWLQEMREDTAWLERVREKQREKQRSAAENGQTERDGQAGRNGQASGNGAEASFFQTRRPRRGEEDVLDLIDQIERGFEMIERRIASLDREHSKYIRATLSRLNYLLSGEGDRHGLLIRLLNRLGEPEEDAEAERRLRLTAEKMNLASWDALGENPIYRGRHRRNFLKELEPEEKDPELSREEILKLNRIQHRFTRSQVEEFVEAHMQDGCLDTGRLTVETDEDFEKLILAYDLSIRRDGKFEVLEAGYQVICGPYTWPAMMFVERKQKQPERRLGQEEKEHA</sequence>
<evidence type="ECO:0000313" key="2">
    <source>
        <dbReference type="EMBL" id="HJC25051.1"/>
    </source>
</evidence>
<protein>
    <submittedName>
        <fullName evidence="2">Uncharacterized protein</fullName>
    </submittedName>
</protein>
<feature type="region of interest" description="Disordered" evidence="1">
    <location>
        <begin position="242"/>
        <end position="284"/>
    </location>
</feature>
<gene>
    <name evidence="2" type="ORF">H9761_15355</name>
</gene>
<reference evidence="2" key="2">
    <citation type="submission" date="2021-04" db="EMBL/GenBank/DDBJ databases">
        <authorList>
            <person name="Gilroy R."/>
        </authorList>
    </citation>
    <scope>NUCLEOTIDE SEQUENCE</scope>
    <source>
        <strain evidence="2">USAMLcec2-132</strain>
    </source>
</reference>
<dbReference type="InterPro" id="IPR043773">
    <property type="entry name" value="JetA"/>
</dbReference>
<reference evidence="2" key="1">
    <citation type="journal article" date="2021" name="PeerJ">
        <title>Extensive microbial diversity within the chicken gut microbiome revealed by metagenomics and culture.</title>
        <authorList>
            <person name="Gilroy R."/>
            <person name="Ravi A."/>
            <person name="Getino M."/>
            <person name="Pursley I."/>
            <person name="Horton D.L."/>
            <person name="Alikhan N.F."/>
            <person name="Baker D."/>
            <person name="Gharbi K."/>
            <person name="Hall N."/>
            <person name="Watson M."/>
            <person name="Adriaenssens E.M."/>
            <person name="Foster-Nyarko E."/>
            <person name="Jarju S."/>
            <person name="Secka A."/>
            <person name="Antonio M."/>
            <person name="Oren A."/>
            <person name="Chaudhuri R.R."/>
            <person name="La Ragione R."/>
            <person name="Hildebrand F."/>
            <person name="Pallen M.J."/>
        </authorList>
    </citation>
    <scope>NUCLEOTIDE SEQUENCE</scope>
    <source>
        <strain evidence="2">USAMLcec2-132</strain>
    </source>
</reference>
<dbReference type="Pfam" id="PF18982">
    <property type="entry name" value="JetA"/>
    <property type="match status" value="1"/>
</dbReference>
<proteinExistence type="predicted"/>